<evidence type="ECO:0000256" key="13">
    <source>
        <dbReference type="ARBA" id="ARBA00049291"/>
    </source>
</evidence>
<evidence type="ECO:0000256" key="1">
    <source>
        <dbReference type="ARBA" id="ARBA00001946"/>
    </source>
</evidence>
<dbReference type="GO" id="GO:0004337">
    <property type="term" value="F:(2E,6E)-farnesyl diphosphate synthase activity"/>
    <property type="evidence" value="ECO:0007669"/>
    <property type="project" value="UniProtKB-EC"/>
</dbReference>
<evidence type="ECO:0000256" key="10">
    <source>
        <dbReference type="ARBA" id="ARBA00032873"/>
    </source>
</evidence>
<dbReference type="InterPro" id="IPR033749">
    <property type="entry name" value="Polyprenyl_synt_CS"/>
</dbReference>
<comment type="catalytic activity">
    <reaction evidence="14">
        <text>isopentenyl diphosphate + (2E)-geranyl diphosphate = (2E,6E)-farnesyl diphosphate + diphosphate</text>
        <dbReference type="Rhea" id="RHEA:19361"/>
        <dbReference type="ChEBI" id="CHEBI:33019"/>
        <dbReference type="ChEBI" id="CHEBI:58057"/>
        <dbReference type="ChEBI" id="CHEBI:128769"/>
        <dbReference type="ChEBI" id="CHEBI:175763"/>
        <dbReference type="EC" id="2.5.1.10"/>
    </reaction>
</comment>
<comment type="pathway">
    <text evidence="3">Isoprenoid biosynthesis; farnesyl diphosphate biosynthesis; farnesyl diphosphate from geranyl diphosphate and isopentenyl diphosphate: step 1/1.</text>
</comment>
<keyword evidence="4 15" id="KW-0808">Transferase</keyword>
<evidence type="ECO:0000256" key="12">
    <source>
        <dbReference type="ARBA" id="ARBA00034546"/>
    </source>
</evidence>
<dbReference type="SUPFAM" id="SSF48576">
    <property type="entry name" value="Terpenoid synthases"/>
    <property type="match status" value="1"/>
</dbReference>
<reference evidence="16" key="1">
    <citation type="submission" date="2020-04" db="EMBL/GenBank/DDBJ databases">
        <authorList>
            <person name="Neveu A P."/>
        </authorList>
    </citation>
    <scope>NUCLEOTIDE SEQUENCE</scope>
    <source>
        <tissue evidence="16">Whole embryo</tissue>
    </source>
</reference>
<dbReference type="GO" id="GO:0042811">
    <property type="term" value="P:pheromone biosynthetic process"/>
    <property type="evidence" value="ECO:0007669"/>
    <property type="project" value="UniProtKB-ARBA"/>
</dbReference>
<dbReference type="PANTHER" id="PTHR11525">
    <property type="entry name" value="FARNESYL-PYROPHOSPHATE SYNTHETASE"/>
    <property type="match status" value="1"/>
</dbReference>
<dbReference type="PROSITE" id="PS00444">
    <property type="entry name" value="POLYPRENYL_SYNTHASE_2"/>
    <property type="match status" value="1"/>
</dbReference>
<dbReference type="GO" id="GO:0005737">
    <property type="term" value="C:cytoplasm"/>
    <property type="evidence" value="ECO:0007669"/>
    <property type="project" value="TreeGrafter"/>
</dbReference>
<dbReference type="CDD" id="cd00685">
    <property type="entry name" value="Trans_IPPS_HT"/>
    <property type="match status" value="1"/>
</dbReference>
<comment type="pathway">
    <text evidence="11">Pheromone biosynthesis.</text>
</comment>
<evidence type="ECO:0000256" key="7">
    <source>
        <dbReference type="ARBA" id="ARBA00032380"/>
    </source>
</evidence>
<comment type="catalytic activity">
    <reaction evidence="13">
        <text>isopentenyl diphosphate + dimethylallyl diphosphate = (2E)-geranyl diphosphate + diphosphate</text>
        <dbReference type="Rhea" id="RHEA:22408"/>
        <dbReference type="ChEBI" id="CHEBI:33019"/>
        <dbReference type="ChEBI" id="CHEBI:57623"/>
        <dbReference type="ChEBI" id="CHEBI:58057"/>
        <dbReference type="ChEBI" id="CHEBI:128769"/>
        <dbReference type="EC" id="2.5.1.1"/>
    </reaction>
</comment>
<evidence type="ECO:0000256" key="9">
    <source>
        <dbReference type="ARBA" id="ARBA00032448"/>
    </source>
</evidence>
<evidence type="ECO:0000256" key="4">
    <source>
        <dbReference type="ARBA" id="ARBA00022679"/>
    </source>
</evidence>
<dbReference type="AlphaFoldDB" id="A0A6F9DDC0"/>
<dbReference type="PROSITE" id="PS00723">
    <property type="entry name" value="POLYPRENYL_SYNTHASE_1"/>
    <property type="match status" value="1"/>
</dbReference>
<proteinExistence type="evidence at transcript level"/>
<name>A0A6F9DDC0_9ASCI</name>
<dbReference type="SFLD" id="SFLDS00005">
    <property type="entry name" value="Isoprenoid_Synthase_Type_I"/>
    <property type="match status" value="1"/>
</dbReference>
<dbReference type="InterPro" id="IPR039702">
    <property type="entry name" value="FPS1-like"/>
</dbReference>
<gene>
    <name evidence="16" type="primary">Fdps</name>
</gene>
<evidence type="ECO:0000256" key="3">
    <source>
        <dbReference type="ARBA" id="ARBA00005035"/>
    </source>
</evidence>
<dbReference type="FunFam" id="1.10.600.10:FF:000021">
    <property type="entry name" value="Farnesyl pyrophosphate synthase"/>
    <property type="match status" value="1"/>
</dbReference>
<dbReference type="Gene3D" id="1.10.600.10">
    <property type="entry name" value="Farnesyl Diphosphate Synthase"/>
    <property type="match status" value="1"/>
</dbReference>
<dbReference type="GO" id="GO:0004161">
    <property type="term" value="F:dimethylallyltranstransferase activity"/>
    <property type="evidence" value="ECO:0007669"/>
    <property type="project" value="UniProtKB-EC"/>
</dbReference>
<evidence type="ECO:0000256" key="5">
    <source>
        <dbReference type="ARBA" id="ARBA00022723"/>
    </source>
</evidence>
<evidence type="ECO:0000256" key="6">
    <source>
        <dbReference type="ARBA" id="ARBA00022842"/>
    </source>
</evidence>
<evidence type="ECO:0000313" key="16">
    <source>
        <dbReference type="EMBL" id="CAB3245591.1"/>
    </source>
</evidence>
<protein>
    <recommendedName>
        <fullName evidence="12">Farnesyl pyrophosphate synthase</fullName>
    </recommendedName>
    <alternativeName>
        <fullName evidence="10">(2E,6E)-farnesyl diphosphate synthase</fullName>
    </alternativeName>
    <alternativeName>
        <fullName evidence="9">Dimethylallyltranstransferase</fullName>
    </alternativeName>
    <alternativeName>
        <fullName evidence="8">Farnesyl diphosphate synthase</fullName>
    </alternativeName>
    <alternativeName>
        <fullName evidence="7">Geranyltranstransferase</fullName>
    </alternativeName>
</protein>
<comment type="similarity">
    <text evidence="15">Belongs to the FPP/GGPP synthase family.</text>
</comment>
<dbReference type="InterPro" id="IPR008949">
    <property type="entry name" value="Isoprenoid_synthase_dom_sf"/>
</dbReference>
<dbReference type="InterPro" id="IPR000092">
    <property type="entry name" value="Polyprenyl_synt"/>
</dbReference>
<accession>A0A6F9DDC0</accession>
<evidence type="ECO:0000256" key="15">
    <source>
        <dbReference type="RuleBase" id="RU004466"/>
    </source>
</evidence>
<organism evidence="16">
    <name type="scientific">Phallusia mammillata</name>
    <dbReference type="NCBI Taxonomy" id="59560"/>
    <lineage>
        <taxon>Eukaryota</taxon>
        <taxon>Metazoa</taxon>
        <taxon>Chordata</taxon>
        <taxon>Tunicata</taxon>
        <taxon>Ascidiacea</taxon>
        <taxon>Phlebobranchia</taxon>
        <taxon>Ascidiidae</taxon>
        <taxon>Phallusia</taxon>
    </lineage>
</organism>
<comment type="pathway">
    <text evidence="2">Isoprenoid biosynthesis; geranyl diphosphate biosynthesis; geranyl diphosphate from dimethylallyl diphosphate and isopentenyl diphosphate: step 1/1.</text>
</comment>
<dbReference type="SFLD" id="SFLDG01017">
    <property type="entry name" value="Polyprenyl_Transferase_Like"/>
    <property type="match status" value="1"/>
</dbReference>
<evidence type="ECO:0000256" key="2">
    <source>
        <dbReference type="ARBA" id="ARBA00004932"/>
    </source>
</evidence>
<evidence type="ECO:0000256" key="11">
    <source>
        <dbReference type="ARBA" id="ARBA00033740"/>
    </source>
</evidence>
<dbReference type="Pfam" id="PF00348">
    <property type="entry name" value="polyprenyl_synt"/>
    <property type="match status" value="1"/>
</dbReference>
<keyword evidence="5" id="KW-0479">Metal-binding</keyword>
<comment type="cofactor">
    <cofactor evidence="1">
        <name>Mg(2+)</name>
        <dbReference type="ChEBI" id="CHEBI:18420"/>
    </cofactor>
</comment>
<evidence type="ECO:0000256" key="8">
    <source>
        <dbReference type="ARBA" id="ARBA00032424"/>
    </source>
</evidence>
<dbReference type="PANTHER" id="PTHR11525:SF0">
    <property type="entry name" value="FARNESYL PYROPHOSPHATE SYNTHASE"/>
    <property type="match status" value="1"/>
</dbReference>
<evidence type="ECO:0000256" key="14">
    <source>
        <dbReference type="ARBA" id="ARBA00049399"/>
    </source>
</evidence>
<sequence length="346" mass="39403">MTSELWKTFEDHFPKVVQALSSPDGKHAGNGITWSYERIKEVLEYNVPFGKRTRGLTVVSSFKLLMGNCSQEELEIALSVGWAVEILQASFLVADDVMDQSQTRRGQLCWFRKPGIGLQAINDSMILESCVFSILRLFCRKKSFYADLVDLFHQVILNTEMGQSLDMLTSEQPTLDLKEFTPDRYAAMIKYKTAYYSFYLPVAVAMYMAGISDAESHEQSCSILCKIGSLFQIQDDYLDLYGDPAVTGKIGTDIEESKCSWLVIEALKRVTDEQCKVLETCYGQKDPEKVQAVKDLYRNLELEAAFKQFEEVTYNDICSEVEGIANSSIPKEIYLNLLKKIYKRQK</sequence>
<dbReference type="GO" id="GO:0046872">
    <property type="term" value="F:metal ion binding"/>
    <property type="evidence" value="ECO:0007669"/>
    <property type="project" value="UniProtKB-KW"/>
</dbReference>
<dbReference type="GO" id="GO:0045337">
    <property type="term" value="P:farnesyl diphosphate biosynthetic process"/>
    <property type="evidence" value="ECO:0007669"/>
    <property type="project" value="TreeGrafter"/>
</dbReference>
<dbReference type="EMBL" id="LR785148">
    <property type="protein sequence ID" value="CAB3245591.1"/>
    <property type="molecule type" value="mRNA"/>
</dbReference>
<keyword evidence="6" id="KW-0460">Magnesium</keyword>